<evidence type="ECO:0000313" key="3">
    <source>
        <dbReference type="Proteomes" id="UP001148125"/>
    </source>
</evidence>
<name>A0ABT5VD54_9BACI</name>
<reference evidence="2" key="1">
    <citation type="submission" date="2024-05" db="EMBL/GenBank/DDBJ databases">
        <title>Alkalihalobacillus sp. strain MEB203 novel alkaliphilic bacterium from Lonar Lake, India.</title>
        <authorList>
            <person name="Joshi A."/>
            <person name="Thite S."/>
            <person name="Mengade P."/>
        </authorList>
    </citation>
    <scope>NUCLEOTIDE SEQUENCE</scope>
    <source>
        <strain evidence="2">MEB 203</strain>
    </source>
</reference>
<sequence>MFYSLLTVFAIIVMFLPILIHNLSKMKKEKEKFYEEWVEKTKDYDPLK</sequence>
<keyword evidence="3" id="KW-1185">Reference proteome</keyword>
<dbReference type="RefSeq" id="WP_275117995.1">
    <property type="nucleotide sequence ID" value="NZ_JAOTPO010000004.1"/>
</dbReference>
<evidence type="ECO:0000256" key="1">
    <source>
        <dbReference type="SAM" id="Phobius"/>
    </source>
</evidence>
<gene>
    <name evidence="2" type="ORF">N7Z68_08260</name>
</gene>
<proteinExistence type="predicted"/>
<keyword evidence="1" id="KW-1133">Transmembrane helix</keyword>
<keyword evidence="1" id="KW-0472">Membrane</keyword>
<protein>
    <submittedName>
        <fullName evidence="2">Uncharacterized protein</fullName>
    </submittedName>
</protein>
<accession>A0ABT5VD54</accession>
<keyword evidence="1" id="KW-0812">Transmembrane</keyword>
<dbReference type="EMBL" id="JAOTPO010000004">
    <property type="protein sequence ID" value="MDE5413378.1"/>
    <property type="molecule type" value="Genomic_DNA"/>
</dbReference>
<evidence type="ECO:0000313" key="2">
    <source>
        <dbReference type="EMBL" id="MDE5413378.1"/>
    </source>
</evidence>
<organism evidence="2 3">
    <name type="scientific">Alkalihalobacterium chitinilyticum</name>
    <dbReference type="NCBI Taxonomy" id="2980103"/>
    <lineage>
        <taxon>Bacteria</taxon>
        <taxon>Bacillati</taxon>
        <taxon>Bacillota</taxon>
        <taxon>Bacilli</taxon>
        <taxon>Bacillales</taxon>
        <taxon>Bacillaceae</taxon>
        <taxon>Alkalihalobacterium</taxon>
    </lineage>
</organism>
<dbReference type="Proteomes" id="UP001148125">
    <property type="component" value="Unassembled WGS sequence"/>
</dbReference>
<feature type="transmembrane region" description="Helical" evidence="1">
    <location>
        <begin position="6"/>
        <end position="24"/>
    </location>
</feature>
<comment type="caution">
    <text evidence="2">The sequence shown here is derived from an EMBL/GenBank/DDBJ whole genome shotgun (WGS) entry which is preliminary data.</text>
</comment>